<dbReference type="InterPro" id="IPR055364">
    <property type="entry name" value="PTHB1_CtH_dom"/>
</dbReference>
<evidence type="ECO:0000259" key="7">
    <source>
        <dbReference type="Pfam" id="PF23337"/>
    </source>
</evidence>
<evidence type="ECO:0000259" key="6">
    <source>
        <dbReference type="Pfam" id="PF14727"/>
    </source>
</evidence>
<dbReference type="Pfam" id="PF23337">
    <property type="entry name" value="PTHB1_pf"/>
    <property type="match status" value="1"/>
</dbReference>
<evidence type="ECO:0000259" key="9">
    <source>
        <dbReference type="Pfam" id="PF23339"/>
    </source>
</evidence>
<dbReference type="PANTHER" id="PTHR20991">
    <property type="entry name" value="PARATHYROID HORMONE-RESPONSIVE B1 GENE"/>
    <property type="match status" value="1"/>
</dbReference>
<dbReference type="InterPro" id="IPR028073">
    <property type="entry name" value="PHTB1_N_dom"/>
</dbReference>
<proteinExistence type="inferred from homology"/>
<feature type="domain" description="PTHB1 C-terminal helix bundle" evidence="9">
    <location>
        <begin position="1289"/>
        <end position="1381"/>
    </location>
</feature>
<dbReference type="KEGG" id="aaf:AURANDRAFT_72275"/>
<dbReference type="Gene3D" id="2.160.10.10">
    <property type="entry name" value="Hexapeptide repeat proteins"/>
    <property type="match status" value="1"/>
</dbReference>
<dbReference type="InterPro" id="IPR055363">
    <property type="entry name" value="PTHB1_hp_dom"/>
</dbReference>
<feature type="domain" description="PTHB1 N-terminal" evidence="6">
    <location>
        <begin position="480"/>
        <end position="834"/>
    </location>
</feature>
<feature type="domain" description="PTHB1 platform" evidence="7">
    <location>
        <begin position="1045"/>
        <end position="1171"/>
    </location>
</feature>
<dbReference type="GO" id="GO:0034464">
    <property type="term" value="C:BBSome"/>
    <property type="evidence" value="ECO:0007669"/>
    <property type="project" value="InterPro"/>
</dbReference>
<dbReference type="InParanoid" id="F0YI19"/>
<gene>
    <name evidence="11" type="ORF">AURANDRAFT_72275</name>
</gene>
<dbReference type="eggNOG" id="KOG1462">
    <property type="taxonomic scope" value="Eukaryota"/>
</dbReference>
<evidence type="ECO:0000259" key="8">
    <source>
        <dbReference type="Pfam" id="PF23338"/>
    </source>
</evidence>
<dbReference type="PANTHER" id="PTHR20991:SF0">
    <property type="entry name" value="PROTEIN PTHB1"/>
    <property type="match status" value="1"/>
</dbReference>
<dbReference type="Pfam" id="PF00483">
    <property type="entry name" value="NTP_transferase"/>
    <property type="match status" value="1"/>
</dbReference>
<dbReference type="Gene3D" id="3.90.550.10">
    <property type="entry name" value="Spore Coat Polysaccharide Biosynthesis Protein SpsA, Chain A"/>
    <property type="match status" value="1"/>
</dbReference>
<dbReference type="GeneID" id="20228630"/>
<evidence type="ECO:0000256" key="1">
    <source>
        <dbReference type="ARBA" id="ARBA00004514"/>
    </source>
</evidence>
<dbReference type="InterPro" id="IPR005835">
    <property type="entry name" value="NTP_transferase_dom"/>
</dbReference>
<evidence type="ECO:0000256" key="3">
    <source>
        <dbReference type="ARBA" id="ARBA00022490"/>
    </source>
</evidence>
<evidence type="ECO:0000313" key="11">
    <source>
        <dbReference type="EMBL" id="EGB05153.1"/>
    </source>
</evidence>
<dbReference type="Proteomes" id="UP000002729">
    <property type="component" value="Unassembled WGS sequence"/>
</dbReference>
<sequence length="1403" mass="152872">MDPAIPPVDTIGYVILAGTAGSRLFPLSEDLPKVLLSVANRPILWYILTALRRLGSCRVVVVTTGRFETQVKEVCCELVQRARTGSEVSDETKGECMASPSRHLQLVVDVLVVDEMLGSGGALKEALWRDATLSGCREVCVLAGDCLVGAAALQRLRAAHHRACVDCSLLLCGRKVSLTLKDVNDAELLLLDSEGHIAAKVSKLELDDDAGGEGDAEASLHLPRALFVRTPLLDCRSDLVDAHAYYFDGLALRAALAAPELAHATSLGADIVPYLAARYFQGMQLPPCRPAPASCATCTAIMANTEKITLPQAARGAAACIADDWDLGASDDDDSDDPLGSHFATRVRTIPTYVAVCRHVVAHAAASTRTQDMMCCQKVSLARRAILLGRKDITLVGDGTVLGEKVQLKHSTVGTNVRIGARCKINNSILLERVVLGDHCVVQNSIISADATLHERCNLNECQVAAGAIVPYKFPNLKNMSLFHAREWWSAKLGCAESFSDGSLAVGMIDSKQAGSSKVIIGSLQGRLRIFEPSRYRNEIATALLLECQLEAPILQVELGRLIARKETNGIGISVLHPHKVAVYAVEARIVMLDSLENEIPSAAGDDSSTTHHELLLQYSHRFDQAIPPFIAFSVCIGPFGGARGHDLILVQSIDGRILIYEYDVGSVYTPHLIRFTRRYLRLKHFREDCRTVFCLILAASTDVISTTNSSMEPENPRGAATVAIGSEELPGTTENSMVGNGITSRRILTADWSLNVGDVLALGERTLFILSATGVLKATKMLDFRPMSMCVYSRTQRSIQSGSTTSSANILTDEDHDGFIVSTDDARLLVLDESSRLTLQYLGTEPSVETDGLKPGVDGEARAAVQGHEYDTMLRELRMLRSGISSQARTPVDSINASVILRVQPPRLLDAGAACSDLDDNMSREQQGECGFSGVGRLYTTRGDIPRSSCDLPCSVTARIFVSYSGTGSLDDVMITIAAPAWTSNVTPNVIVPRLHGKANTPITVQCTLIARPSIPPSELCAKVSAIFIKNDIPRCSSMEFRLPMSLACRLILPPKREATYKLTIQTDREPVLLSSVFSDMFLCESGTESTDLVSSNAVSFAYLFHVQEELDVTESECSTTDPRVPNKAIATILLSRNSGRYRVQSTSMSALWLVLDELAARLKSRWAHSGGIKMAYTEQLPLSDFYATLDRHHNSRSAVRRAEAMLNDSAQQYRIIQKRLLIRFKDSRPANLDKLDLILWQTHSNLLYLASCVEVAHDARDHAGHILACGTQLLLLLMRMRFTLSLADFDVLRSHLSPAVMECNHGSVDDSLSGWEETTDASLTYLLKTSLLKSYPVCGRRNDHEPEPIPKTNIPPVPLAFPVTTDRLKRHVAMVCDRLAHGLTFTSNRGAPQGRASASVR</sequence>
<dbReference type="eggNOG" id="KOG3679">
    <property type="taxonomic scope" value="Eukaryota"/>
</dbReference>
<evidence type="ECO:0000313" key="12">
    <source>
        <dbReference type="Proteomes" id="UP000002729"/>
    </source>
</evidence>
<dbReference type="Pfam" id="PF25084">
    <property type="entry name" value="LbH_EIF2B"/>
    <property type="match status" value="1"/>
</dbReference>
<organism evidence="12">
    <name type="scientific">Aureococcus anophagefferens</name>
    <name type="common">Harmful bloom alga</name>
    <dbReference type="NCBI Taxonomy" id="44056"/>
    <lineage>
        <taxon>Eukaryota</taxon>
        <taxon>Sar</taxon>
        <taxon>Stramenopiles</taxon>
        <taxon>Ochrophyta</taxon>
        <taxon>Pelagophyceae</taxon>
        <taxon>Pelagomonadales</taxon>
        <taxon>Pelagomonadaceae</taxon>
        <taxon>Aureococcus</taxon>
    </lineage>
</organism>
<keyword evidence="3" id="KW-0963">Cytoplasm</keyword>
<evidence type="ECO:0000259" key="10">
    <source>
        <dbReference type="Pfam" id="PF25084"/>
    </source>
</evidence>
<comment type="similarity">
    <text evidence="2">Belongs to the eIF-2B gamma/epsilon subunits family.</text>
</comment>
<protein>
    <recommendedName>
        <fullName evidence="13">Nucleotidyl transferase domain-containing protein</fullName>
    </recommendedName>
</protein>
<evidence type="ECO:0008006" key="13">
    <source>
        <dbReference type="Google" id="ProtNLM"/>
    </source>
</evidence>
<name>F0YI19_AURAN</name>
<reference evidence="11 12" key="1">
    <citation type="journal article" date="2011" name="Proc. Natl. Acad. Sci. U.S.A.">
        <title>Niche of harmful alga Aureococcus anophagefferens revealed through ecogenomics.</title>
        <authorList>
            <person name="Gobler C.J."/>
            <person name="Berry D.L."/>
            <person name="Dyhrman S.T."/>
            <person name="Wilhelm S.W."/>
            <person name="Salamov A."/>
            <person name="Lobanov A.V."/>
            <person name="Zhang Y."/>
            <person name="Collier J.L."/>
            <person name="Wurch L.L."/>
            <person name="Kustka A.B."/>
            <person name="Dill B.D."/>
            <person name="Shah M."/>
            <person name="VerBerkmoes N.C."/>
            <person name="Kuo A."/>
            <person name="Terry A."/>
            <person name="Pangilinan J."/>
            <person name="Lindquist E.A."/>
            <person name="Lucas S."/>
            <person name="Paulsen I.T."/>
            <person name="Hattenrath-Lehmann T.K."/>
            <person name="Talmage S.C."/>
            <person name="Walker E.A."/>
            <person name="Koch F."/>
            <person name="Burson A.M."/>
            <person name="Marcoval M.A."/>
            <person name="Tang Y.Z."/>
            <person name="Lecleir G.R."/>
            <person name="Coyne K.J."/>
            <person name="Berg G.M."/>
            <person name="Bertrand E.M."/>
            <person name="Saito M.A."/>
            <person name="Gladyshev V.N."/>
            <person name="Grigoriev I.V."/>
        </authorList>
    </citation>
    <scope>NUCLEOTIDE SEQUENCE [LARGE SCALE GENOMIC DNA]</scope>
    <source>
        <strain evidence="12">CCMP 1984</strain>
    </source>
</reference>
<dbReference type="Pfam" id="PF23339">
    <property type="entry name" value="PTHB1_CtH"/>
    <property type="match status" value="1"/>
</dbReference>
<dbReference type="SUPFAM" id="SSF53448">
    <property type="entry name" value="Nucleotide-diphospho-sugar transferases"/>
    <property type="match status" value="1"/>
</dbReference>
<evidence type="ECO:0000256" key="4">
    <source>
        <dbReference type="ARBA" id="ARBA00046432"/>
    </source>
</evidence>
<dbReference type="InterPro" id="IPR056764">
    <property type="entry name" value="LbH_EIF2B3/5"/>
</dbReference>
<accession>F0YI19</accession>
<dbReference type="OrthoDB" id="10262646at2759"/>
<dbReference type="InterPro" id="IPR055362">
    <property type="entry name" value="PTHB1_pf_dom"/>
</dbReference>
<dbReference type="OMA" id="WHERTEC"/>
<dbReference type="InterPro" id="IPR026511">
    <property type="entry name" value="PTHB1"/>
</dbReference>
<dbReference type="EMBL" id="GL833143">
    <property type="protein sequence ID" value="EGB05153.1"/>
    <property type="molecule type" value="Genomic_DNA"/>
</dbReference>
<dbReference type="InterPro" id="IPR029044">
    <property type="entry name" value="Nucleotide-diphossugar_trans"/>
</dbReference>
<dbReference type="RefSeq" id="XP_009040055.1">
    <property type="nucleotide sequence ID" value="XM_009041807.1"/>
</dbReference>
<keyword evidence="12" id="KW-1185">Reference proteome</keyword>
<comment type="subcellular location">
    <subcellularLocation>
        <location evidence="1">Cytoplasm</location>
        <location evidence="1">Cytosol</location>
    </subcellularLocation>
</comment>
<dbReference type="GO" id="GO:0060271">
    <property type="term" value="P:cilium assembly"/>
    <property type="evidence" value="ECO:0007669"/>
    <property type="project" value="TreeGrafter"/>
</dbReference>
<dbReference type="Pfam" id="PF23338">
    <property type="entry name" value="PTHB1_hp"/>
    <property type="match status" value="1"/>
</dbReference>
<evidence type="ECO:0000259" key="5">
    <source>
        <dbReference type="Pfam" id="PF00483"/>
    </source>
</evidence>
<feature type="domain" description="Nucleotidyl transferase" evidence="5">
    <location>
        <begin position="14"/>
        <end position="161"/>
    </location>
</feature>
<evidence type="ECO:0000256" key="2">
    <source>
        <dbReference type="ARBA" id="ARBA00007878"/>
    </source>
</evidence>
<dbReference type="Pfam" id="PF14727">
    <property type="entry name" value="PHTB1_N"/>
    <property type="match status" value="1"/>
</dbReference>
<comment type="subunit">
    <text evidence="4">Component of the translation initiation factor 2B (eIF2B) complex which is a heterodecamer of two sets of five different subunits: alpha, beta, gamma, delta and epsilon. Subunits alpha, beta and delta comprise a regulatory subcomplex and subunits epsilon and gamma comprise a catalytic subcomplex. Within the complex, the hexameric regulatory complex resides at the center, with the two heterodimeric catalytic subcomplexes bound on opposite sides.</text>
</comment>
<feature type="domain" description="EIF2B subunit epsilon/gamma LbH" evidence="10">
    <location>
        <begin position="377"/>
        <end position="467"/>
    </location>
</feature>
<feature type="domain" description="PTHB1 hairpin" evidence="8">
    <location>
        <begin position="1181"/>
        <end position="1283"/>
    </location>
</feature>
<dbReference type="GO" id="GO:0016020">
    <property type="term" value="C:membrane"/>
    <property type="evidence" value="ECO:0007669"/>
    <property type="project" value="TreeGrafter"/>
</dbReference>